<dbReference type="EMBL" id="JAPYKO010000002">
    <property type="protein sequence ID" value="MEI9401476.1"/>
    <property type="molecule type" value="Genomic_DNA"/>
</dbReference>
<dbReference type="Pfam" id="PF02668">
    <property type="entry name" value="TauD"/>
    <property type="match status" value="1"/>
</dbReference>
<evidence type="ECO:0000259" key="8">
    <source>
        <dbReference type="Pfam" id="PF02668"/>
    </source>
</evidence>
<evidence type="ECO:0000256" key="4">
    <source>
        <dbReference type="ARBA" id="ARBA00022723"/>
    </source>
</evidence>
<reference evidence="9 10" key="1">
    <citation type="submission" date="2022-12" db="EMBL/GenBank/DDBJ databases">
        <authorList>
            <person name="Muema E."/>
        </authorList>
    </citation>
    <scope>NUCLEOTIDE SEQUENCE [LARGE SCALE GENOMIC DNA]</scope>
    <source>
        <strain evidence="10">1330</strain>
    </source>
</reference>
<feature type="domain" description="TauD/TfdA-like" evidence="8">
    <location>
        <begin position="67"/>
        <end position="301"/>
    </location>
</feature>
<organism evidence="9 10">
    <name type="scientific">Mesorhizobium argentiipisi</name>
    <dbReference type="NCBI Taxonomy" id="3015175"/>
    <lineage>
        <taxon>Bacteria</taxon>
        <taxon>Pseudomonadati</taxon>
        <taxon>Pseudomonadota</taxon>
        <taxon>Alphaproteobacteria</taxon>
        <taxon>Hyphomicrobiales</taxon>
        <taxon>Phyllobacteriaceae</taxon>
        <taxon>Mesorhizobium</taxon>
    </lineage>
</organism>
<keyword evidence="6 9" id="KW-0560">Oxidoreductase</keyword>
<evidence type="ECO:0000313" key="9">
    <source>
        <dbReference type="EMBL" id="MEI9401476.1"/>
    </source>
</evidence>
<comment type="similarity">
    <text evidence="3">Belongs to the gamma-BBH/TMLD family.</text>
</comment>
<dbReference type="InterPro" id="IPR050411">
    <property type="entry name" value="AlphaKG_dependent_hydroxylases"/>
</dbReference>
<protein>
    <submittedName>
        <fullName evidence="9">Gamma-butyrobetaine dioxygenase</fullName>
        <ecNumber evidence="9">1.14.11.1</ecNumber>
    </submittedName>
</protein>
<dbReference type="InterPro" id="IPR003819">
    <property type="entry name" value="TauD/TfdA-like"/>
</dbReference>
<accession>A0ABU8K799</accession>
<keyword evidence="4" id="KW-0479">Metal-binding</keyword>
<keyword evidence="10" id="KW-1185">Reference proteome</keyword>
<comment type="caution">
    <text evidence="9">The sequence shown here is derived from an EMBL/GenBank/DDBJ whole genome shotgun (WGS) entry which is preliminary data.</text>
</comment>
<dbReference type="PANTHER" id="PTHR10696">
    <property type="entry name" value="GAMMA-BUTYROBETAINE HYDROXYLASE-RELATED"/>
    <property type="match status" value="1"/>
</dbReference>
<keyword evidence="7" id="KW-0408">Iron</keyword>
<evidence type="ECO:0000313" key="10">
    <source>
        <dbReference type="Proteomes" id="UP001366503"/>
    </source>
</evidence>
<dbReference type="SUPFAM" id="SSF51197">
    <property type="entry name" value="Clavaminate synthase-like"/>
    <property type="match status" value="1"/>
</dbReference>
<dbReference type="EC" id="1.14.11.1" evidence="9"/>
<comment type="cofactor">
    <cofactor evidence="2">
        <name>L-ascorbate</name>
        <dbReference type="ChEBI" id="CHEBI:38290"/>
    </cofactor>
</comment>
<evidence type="ECO:0000256" key="7">
    <source>
        <dbReference type="ARBA" id="ARBA00023004"/>
    </source>
</evidence>
<dbReference type="InterPro" id="IPR042098">
    <property type="entry name" value="TauD-like_sf"/>
</dbReference>
<keyword evidence="5 9" id="KW-0223">Dioxygenase</keyword>
<evidence type="ECO:0000256" key="5">
    <source>
        <dbReference type="ARBA" id="ARBA00022964"/>
    </source>
</evidence>
<dbReference type="Gene3D" id="3.60.130.10">
    <property type="entry name" value="Clavaminate synthase-like"/>
    <property type="match status" value="1"/>
</dbReference>
<evidence type="ECO:0000256" key="2">
    <source>
        <dbReference type="ARBA" id="ARBA00001961"/>
    </source>
</evidence>
<comment type="cofactor">
    <cofactor evidence="1">
        <name>Fe(2+)</name>
        <dbReference type="ChEBI" id="CHEBI:29033"/>
    </cofactor>
</comment>
<evidence type="ECO:0000256" key="3">
    <source>
        <dbReference type="ARBA" id="ARBA00008654"/>
    </source>
</evidence>
<name>A0ABU8K799_9HYPH</name>
<dbReference type="InterPro" id="IPR012775">
    <property type="entry name" value="GBBH-like"/>
</dbReference>
<sequence length="323" mass="35585">MGAAEIKDGALEVTFAPEGKTVSFPSSWLRAHAYDRKEARQPGWTGSDIERWTKATMQNSVPRAAYADASRDSNVLRQWLAAVRSFGFAIMDGLPAESGALCKVADLFGYIRETNYGRWFEVRAEVNPNNLAYTNLGLQAHTDNPYRDPVPTLQILACIENTVEGGESSVVDGFAVAAALQAENPDGFRLLSSYPARFEYAGSSGVRLQSKRPMIELGPDGELICIRFNNRSLAPAVDVPFAEMDKYYAAYRRFAELIEDPAFEVTFKLEAGQSFIVDNTRVLHARKAFSGSGKRWLQGCYADKDGLLSTLAAIEHGFEEAAE</sequence>
<dbReference type="CDD" id="cd00250">
    <property type="entry name" value="CAS_like"/>
    <property type="match status" value="1"/>
</dbReference>
<dbReference type="GO" id="GO:0008336">
    <property type="term" value="F:gamma-butyrobetaine dioxygenase activity"/>
    <property type="evidence" value="ECO:0007669"/>
    <property type="project" value="UniProtKB-EC"/>
</dbReference>
<gene>
    <name evidence="9" type="ORF">O7A05_04620</name>
</gene>
<dbReference type="NCBIfam" id="TIGR02409">
    <property type="entry name" value="carnitine_bodg"/>
    <property type="match status" value="1"/>
</dbReference>
<evidence type="ECO:0000256" key="6">
    <source>
        <dbReference type="ARBA" id="ARBA00023002"/>
    </source>
</evidence>
<evidence type="ECO:0000256" key="1">
    <source>
        <dbReference type="ARBA" id="ARBA00001954"/>
    </source>
</evidence>
<dbReference type="PANTHER" id="PTHR10696:SF25">
    <property type="entry name" value="OXIDOREDUCTASE AIM17-RELATED"/>
    <property type="match status" value="1"/>
</dbReference>
<dbReference type="Proteomes" id="UP001366503">
    <property type="component" value="Unassembled WGS sequence"/>
</dbReference>
<proteinExistence type="inferred from homology"/>